<organism evidence="1 2">
    <name type="scientific">Lentinus tigrinus ALCF2SS1-6</name>
    <dbReference type="NCBI Taxonomy" id="1328759"/>
    <lineage>
        <taxon>Eukaryota</taxon>
        <taxon>Fungi</taxon>
        <taxon>Dikarya</taxon>
        <taxon>Basidiomycota</taxon>
        <taxon>Agaricomycotina</taxon>
        <taxon>Agaricomycetes</taxon>
        <taxon>Polyporales</taxon>
        <taxon>Polyporaceae</taxon>
        <taxon>Lentinus</taxon>
    </lineage>
</organism>
<sequence length="92" mass="10415">MNGGVEWGYEHGGAVCRRRFVCAPASFITIHIHRMCFFCAILLRGMTTVVMTYMHPPARRMIGKKPDFFLSAPGLSGYRDTNYQKTCSTVLH</sequence>
<reference evidence="1" key="1">
    <citation type="journal article" date="2018" name="Genome Biol. Evol.">
        <title>Genomics and development of Lentinus tigrinus, a white-rot wood-decaying mushroom with dimorphic fruiting bodies.</title>
        <authorList>
            <person name="Wu B."/>
            <person name="Xu Z."/>
            <person name="Knudson A."/>
            <person name="Carlson A."/>
            <person name="Chen N."/>
            <person name="Kovaka S."/>
            <person name="LaButti K."/>
            <person name="Lipzen A."/>
            <person name="Pennachio C."/>
            <person name="Riley R."/>
            <person name="Schakwitz W."/>
            <person name="Umezawa K."/>
            <person name="Ohm R.A."/>
            <person name="Grigoriev I.V."/>
            <person name="Nagy L.G."/>
            <person name="Gibbons J."/>
            <person name="Hibbett D."/>
        </authorList>
    </citation>
    <scope>NUCLEOTIDE SEQUENCE [LARGE SCALE GENOMIC DNA]</scope>
    <source>
        <strain evidence="1">ALCF2SS1-6</strain>
    </source>
</reference>
<keyword evidence="2" id="KW-1185">Reference proteome</keyword>
<accession>A0A5C2RRK9</accession>
<name>A0A5C2RRK9_9APHY</name>
<dbReference type="EMBL" id="ML122330">
    <property type="protein sequence ID" value="RPD53077.1"/>
    <property type="molecule type" value="Genomic_DNA"/>
</dbReference>
<protein>
    <submittedName>
        <fullName evidence="1">Uncharacterized protein</fullName>
    </submittedName>
</protein>
<evidence type="ECO:0000313" key="1">
    <source>
        <dbReference type="EMBL" id="RPD53077.1"/>
    </source>
</evidence>
<dbReference type="Proteomes" id="UP000313359">
    <property type="component" value="Unassembled WGS sequence"/>
</dbReference>
<proteinExistence type="predicted"/>
<evidence type="ECO:0000313" key="2">
    <source>
        <dbReference type="Proteomes" id="UP000313359"/>
    </source>
</evidence>
<dbReference type="AlphaFoldDB" id="A0A5C2RRK9"/>
<gene>
    <name evidence="1" type="ORF">L227DRAFT_421626</name>
</gene>